<sequence length="85" mass="9345">MSRVSEDRTGARQEGRWFCGLARQRAAQRTSKQTVMDRWVSHGCGLRSGQFGSQMGSSSSSSMSVQTGILAQRVFRPAHESPGQQ</sequence>
<comment type="caution">
    <text evidence="1">The sequence shown here is derived from an EMBL/GenBank/DDBJ whole genome shotgun (WGS) entry which is preliminary data.</text>
</comment>
<evidence type="ECO:0000313" key="2">
    <source>
        <dbReference type="Proteomes" id="UP000693946"/>
    </source>
</evidence>
<gene>
    <name evidence="1" type="ORF">JOB18_031419</name>
</gene>
<protein>
    <submittedName>
        <fullName evidence="1">Uncharacterized protein</fullName>
    </submittedName>
</protein>
<accession>A0AAV6Q141</accession>
<proteinExistence type="predicted"/>
<dbReference type="EMBL" id="JAGKHQ010000020">
    <property type="protein sequence ID" value="KAG7479660.1"/>
    <property type="molecule type" value="Genomic_DNA"/>
</dbReference>
<evidence type="ECO:0000313" key="1">
    <source>
        <dbReference type="EMBL" id="KAG7479660.1"/>
    </source>
</evidence>
<name>A0AAV6Q141_SOLSE</name>
<dbReference type="Proteomes" id="UP000693946">
    <property type="component" value="Linkage Group LG8"/>
</dbReference>
<dbReference type="AlphaFoldDB" id="A0AAV6Q141"/>
<keyword evidence="2" id="KW-1185">Reference proteome</keyword>
<reference evidence="1 2" key="1">
    <citation type="journal article" date="2021" name="Sci. Rep.">
        <title>Chromosome anchoring in Senegalese sole (Solea senegalensis) reveals sex-associated markers and genome rearrangements in flatfish.</title>
        <authorList>
            <person name="Guerrero-Cozar I."/>
            <person name="Gomez-Garrido J."/>
            <person name="Berbel C."/>
            <person name="Martinez-Blanch J.F."/>
            <person name="Alioto T."/>
            <person name="Claros M.G."/>
            <person name="Gagnaire P.A."/>
            <person name="Manchado M."/>
        </authorList>
    </citation>
    <scope>NUCLEOTIDE SEQUENCE [LARGE SCALE GENOMIC DNA]</scope>
    <source>
        <strain evidence="1">Sse05_10M</strain>
    </source>
</reference>
<organism evidence="1 2">
    <name type="scientific">Solea senegalensis</name>
    <name type="common">Senegalese sole</name>
    <dbReference type="NCBI Taxonomy" id="28829"/>
    <lineage>
        <taxon>Eukaryota</taxon>
        <taxon>Metazoa</taxon>
        <taxon>Chordata</taxon>
        <taxon>Craniata</taxon>
        <taxon>Vertebrata</taxon>
        <taxon>Euteleostomi</taxon>
        <taxon>Actinopterygii</taxon>
        <taxon>Neopterygii</taxon>
        <taxon>Teleostei</taxon>
        <taxon>Neoteleostei</taxon>
        <taxon>Acanthomorphata</taxon>
        <taxon>Carangaria</taxon>
        <taxon>Pleuronectiformes</taxon>
        <taxon>Pleuronectoidei</taxon>
        <taxon>Soleidae</taxon>
        <taxon>Solea</taxon>
    </lineage>
</organism>